<feature type="transmembrane region" description="Helical" evidence="7">
    <location>
        <begin position="142"/>
        <end position="159"/>
    </location>
</feature>
<feature type="transmembrane region" description="Helical" evidence="7">
    <location>
        <begin position="20"/>
        <end position="43"/>
    </location>
</feature>
<keyword evidence="6 7" id="KW-0472">Membrane</keyword>
<feature type="transmembrane region" description="Helical" evidence="7">
    <location>
        <begin position="325"/>
        <end position="346"/>
    </location>
</feature>
<feature type="transmembrane region" description="Helical" evidence="7">
    <location>
        <begin position="294"/>
        <end position="313"/>
    </location>
</feature>
<evidence type="ECO:0000256" key="5">
    <source>
        <dbReference type="ARBA" id="ARBA00022989"/>
    </source>
</evidence>
<feature type="transmembrane region" description="Helical" evidence="7">
    <location>
        <begin position="395"/>
        <end position="417"/>
    </location>
</feature>
<keyword evidence="3" id="KW-1003">Cell membrane</keyword>
<dbReference type="GO" id="GO:0015297">
    <property type="term" value="F:antiporter activity"/>
    <property type="evidence" value="ECO:0007669"/>
    <property type="project" value="InterPro"/>
</dbReference>
<dbReference type="CDD" id="cd13144">
    <property type="entry name" value="MATE_like_4"/>
    <property type="match status" value="1"/>
</dbReference>
<feature type="transmembrane region" description="Helical" evidence="7">
    <location>
        <begin position="423"/>
        <end position="444"/>
    </location>
</feature>
<dbReference type="Pfam" id="PF01554">
    <property type="entry name" value="MatE"/>
    <property type="match status" value="2"/>
</dbReference>
<protein>
    <submittedName>
        <fullName evidence="8">MATE family efflux transporter</fullName>
    </submittedName>
</protein>
<keyword evidence="5 7" id="KW-1133">Transmembrane helix</keyword>
<dbReference type="InterPro" id="IPR002528">
    <property type="entry name" value="MATE_fam"/>
</dbReference>
<comment type="subcellular location">
    <subcellularLocation>
        <location evidence="1">Cell membrane</location>
        <topology evidence="1">Multi-pass membrane protein</topology>
    </subcellularLocation>
</comment>
<dbReference type="PANTHER" id="PTHR43549:SF2">
    <property type="entry name" value="MULTIDRUG RESISTANCE PROTEIN NORM-RELATED"/>
    <property type="match status" value="1"/>
</dbReference>
<proteinExistence type="predicted"/>
<keyword evidence="4 7" id="KW-0812">Transmembrane</keyword>
<dbReference type="EMBL" id="DVGZ01000085">
    <property type="protein sequence ID" value="HIR47594.1"/>
    <property type="molecule type" value="Genomic_DNA"/>
</dbReference>
<evidence type="ECO:0000256" key="2">
    <source>
        <dbReference type="ARBA" id="ARBA00022448"/>
    </source>
</evidence>
<dbReference type="PANTHER" id="PTHR43549">
    <property type="entry name" value="MULTIDRUG RESISTANCE PROTEIN YPNP-RELATED"/>
    <property type="match status" value="1"/>
</dbReference>
<dbReference type="InterPro" id="IPR048279">
    <property type="entry name" value="MdtK-like"/>
</dbReference>
<dbReference type="PIRSF" id="PIRSF006603">
    <property type="entry name" value="DinF"/>
    <property type="match status" value="1"/>
</dbReference>
<organism evidence="8 9">
    <name type="scientific">Candidatus Caccousia avicola</name>
    <dbReference type="NCBI Taxonomy" id="2840721"/>
    <lineage>
        <taxon>Bacteria</taxon>
        <taxon>Bacillati</taxon>
        <taxon>Bacillota</taxon>
        <taxon>Clostridia</taxon>
        <taxon>Eubacteriales</taxon>
        <taxon>Oscillospiraceae</taxon>
        <taxon>Oscillospiraceae incertae sedis</taxon>
        <taxon>Candidatus Caccousia</taxon>
    </lineage>
</organism>
<dbReference type="InterPro" id="IPR052031">
    <property type="entry name" value="Membrane_Transporter-Flippase"/>
</dbReference>
<gene>
    <name evidence="8" type="ORF">IAB89_08055</name>
</gene>
<feature type="transmembrane region" description="Helical" evidence="7">
    <location>
        <begin position="171"/>
        <end position="195"/>
    </location>
</feature>
<evidence type="ECO:0000256" key="4">
    <source>
        <dbReference type="ARBA" id="ARBA00022692"/>
    </source>
</evidence>
<comment type="caution">
    <text evidence="8">The sequence shown here is derived from an EMBL/GenBank/DDBJ whole genome shotgun (WGS) entry which is preliminary data.</text>
</comment>
<feature type="transmembrane region" description="Helical" evidence="7">
    <location>
        <begin position="366"/>
        <end position="388"/>
    </location>
</feature>
<reference evidence="8" key="1">
    <citation type="submission" date="2020-10" db="EMBL/GenBank/DDBJ databases">
        <authorList>
            <person name="Gilroy R."/>
        </authorList>
    </citation>
    <scope>NUCLEOTIDE SEQUENCE</scope>
    <source>
        <strain evidence="8">ChiSxjej1B13-7958</strain>
    </source>
</reference>
<evidence type="ECO:0000313" key="9">
    <source>
        <dbReference type="Proteomes" id="UP000824242"/>
    </source>
</evidence>
<evidence type="ECO:0000256" key="6">
    <source>
        <dbReference type="ARBA" id="ARBA00023136"/>
    </source>
</evidence>
<feature type="transmembrane region" description="Helical" evidence="7">
    <location>
        <begin position="104"/>
        <end position="122"/>
    </location>
</feature>
<dbReference type="NCBIfam" id="TIGR00797">
    <property type="entry name" value="matE"/>
    <property type="match status" value="1"/>
</dbReference>
<evidence type="ECO:0000256" key="3">
    <source>
        <dbReference type="ARBA" id="ARBA00022475"/>
    </source>
</evidence>
<dbReference type="AlphaFoldDB" id="A0A9D1DFW0"/>
<evidence type="ECO:0000256" key="1">
    <source>
        <dbReference type="ARBA" id="ARBA00004651"/>
    </source>
</evidence>
<dbReference type="GO" id="GO:0042910">
    <property type="term" value="F:xenobiotic transmembrane transporter activity"/>
    <property type="evidence" value="ECO:0007669"/>
    <property type="project" value="InterPro"/>
</dbReference>
<accession>A0A9D1DFW0</accession>
<keyword evidence="2" id="KW-0813">Transport</keyword>
<dbReference type="Proteomes" id="UP000824242">
    <property type="component" value="Unassembled WGS sequence"/>
</dbReference>
<evidence type="ECO:0000256" key="7">
    <source>
        <dbReference type="SAM" id="Phobius"/>
    </source>
</evidence>
<sequence length="464" mass="50594">MDEIKQQVVKENKMGTRPMFPLIVSMALPTMFSMLVQALYNVVDSYFVAQVSEDSLTAVSLVFPIQTLLIAFAVGTGVGINSLVARRLGEKRQEEADNAATHGLLLGVCNWILFALVGLFGSQPFFATFTSDAALIKMGVDYMSIVCIFSFGVFVEINIEKMLQATGNMIYPMIFQLIGAVVNIILDPVFIFGYLGVPAMGVAGAAIATVIGQILSMITALIVLFTQEHDVKVQLRGFRFHWQTVKNIYVVGAPSIVMQAIGSVMTMGMNAILITFGNTAVAFFGVYFKLQSFVFMPVFGLTQGVMPIMGYNFGARNKHRLLSALRICCIIAIVIMAAGLVVFQLFPAQLLSIFNASSNMLAVGVPALRTISLCFIPAALGIAFSTLFQAVGSGISSLIVSLLRQLILLLPCAYFLSQISLDAVWYSFPLAEVFSFVASMLMAYRIYRLQIRNMPDNPSVPQQS</sequence>
<feature type="transmembrane region" description="Helical" evidence="7">
    <location>
        <begin position="201"/>
        <end position="226"/>
    </location>
</feature>
<dbReference type="GO" id="GO:0005886">
    <property type="term" value="C:plasma membrane"/>
    <property type="evidence" value="ECO:0007669"/>
    <property type="project" value="UniProtKB-SubCell"/>
</dbReference>
<name>A0A9D1DFW0_9FIRM</name>
<reference evidence="8" key="2">
    <citation type="journal article" date="2021" name="PeerJ">
        <title>Extensive microbial diversity within the chicken gut microbiome revealed by metagenomics and culture.</title>
        <authorList>
            <person name="Gilroy R."/>
            <person name="Ravi A."/>
            <person name="Getino M."/>
            <person name="Pursley I."/>
            <person name="Horton D.L."/>
            <person name="Alikhan N.F."/>
            <person name="Baker D."/>
            <person name="Gharbi K."/>
            <person name="Hall N."/>
            <person name="Watson M."/>
            <person name="Adriaenssens E.M."/>
            <person name="Foster-Nyarko E."/>
            <person name="Jarju S."/>
            <person name="Secka A."/>
            <person name="Antonio M."/>
            <person name="Oren A."/>
            <person name="Chaudhuri R.R."/>
            <person name="La Ragione R."/>
            <person name="Hildebrand F."/>
            <person name="Pallen M.J."/>
        </authorList>
    </citation>
    <scope>NUCLEOTIDE SEQUENCE</scope>
    <source>
        <strain evidence="8">ChiSxjej1B13-7958</strain>
    </source>
</reference>
<evidence type="ECO:0000313" key="8">
    <source>
        <dbReference type="EMBL" id="HIR47594.1"/>
    </source>
</evidence>
<feature type="transmembrane region" description="Helical" evidence="7">
    <location>
        <begin position="63"/>
        <end position="84"/>
    </location>
</feature>